<keyword evidence="2" id="KW-0255">Endonuclease</keyword>
<organism evidence="2 3">
    <name type="scientific">Nitrosomonas eutropha</name>
    <dbReference type="NCBI Taxonomy" id="916"/>
    <lineage>
        <taxon>Bacteria</taxon>
        <taxon>Pseudomonadati</taxon>
        <taxon>Pseudomonadota</taxon>
        <taxon>Betaproteobacteria</taxon>
        <taxon>Nitrosomonadales</taxon>
        <taxon>Nitrosomonadaceae</taxon>
        <taxon>Nitrosomonas</taxon>
    </lineage>
</organism>
<dbReference type="Gene3D" id="3.30.1370.110">
    <property type="match status" value="1"/>
</dbReference>
<name>A0A1I7ICE2_9PROT</name>
<dbReference type="InterPro" id="IPR036063">
    <property type="entry name" value="Smr_dom_sf"/>
</dbReference>
<sequence length="198" mass="22450">MNFLSTYLRVEEEGNPSSSQETNRNDAALFREAMQGVRPLAETGKVTLASSRQQPIVQLDTPALLEVRDRLLDDYQQKVADGDEWSFIRPGLQRYTLRKLRRGYWPVQGELDLHGLNRDEAYRVLVAFLENVILQGYRCVRVIHGRGLSSKSRRPVLKILTGNWLMHHDDVLAFCQALPEHGGSGAVLVLLRNADKSP</sequence>
<dbReference type="InterPro" id="IPR002625">
    <property type="entry name" value="Smr_dom"/>
</dbReference>
<dbReference type="GO" id="GO:0004519">
    <property type="term" value="F:endonuclease activity"/>
    <property type="evidence" value="ECO:0007669"/>
    <property type="project" value="UniProtKB-KW"/>
</dbReference>
<dbReference type="SUPFAM" id="SSF160443">
    <property type="entry name" value="SMR domain-like"/>
    <property type="match status" value="1"/>
</dbReference>
<dbReference type="EMBL" id="FPBL01000008">
    <property type="protein sequence ID" value="SFU70480.1"/>
    <property type="molecule type" value="Genomic_DNA"/>
</dbReference>
<keyword evidence="2" id="KW-0540">Nuclease</keyword>
<accession>A0A1I7ICE2</accession>
<proteinExistence type="predicted"/>
<dbReference type="RefSeq" id="WP_074929019.1">
    <property type="nucleotide sequence ID" value="NZ_FPBL01000008.1"/>
</dbReference>
<dbReference type="PANTHER" id="PTHR35562:SF2">
    <property type="entry name" value="DNA ENDONUCLEASE SMRA-RELATED"/>
    <property type="match status" value="1"/>
</dbReference>
<protein>
    <submittedName>
        <fullName evidence="2">DNA-nicking endonuclease, Smr domain</fullName>
    </submittedName>
</protein>
<keyword evidence="2" id="KW-0378">Hydrolase</keyword>
<dbReference type="PROSITE" id="PS50828">
    <property type="entry name" value="SMR"/>
    <property type="match status" value="1"/>
</dbReference>
<dbReference type="SMART" id="SM00463">
    <property type="entry name" value="SMR"/>
    <property type="match status" value="1"/>
</dbReference>
<reference evidence="2 3" key="1">
    <citation type="submission" date="2016-10" db="EMBL/GenBank/DDBJ databases">
        <authorList>
            <person name="de Groot N.N."/>
        </authorList>
    </citation>
    <scope>NUCLEOTIDE SEQUENCE [LARGE SCALE GENOMIC DNA]</scope>
    <source>
        <strain evidence="2 3">Nm24</strain>
    </source>
</reference>
<feature type="domain" description="Smr" evidence="1">
    <location>
        <begin position="111"/>
        <end position="192"/>
    </location>
</feature>
<evidence type="ECO:0000313" key="3">
    <source>
        <dbReference type="Proteomes" id="UP000183926"/>
    </source>
</evidence>
<evidence type="ECO:0000313" key="2">
    <source>
        <dbReference type="EMBL" id="SFU70480.1"/>
    </source>
</evidence>
<gene>
    <name evidence="2" type="ORF">SAMN05216339_1085</name>
</gene>
<dbReference type="PANTHER" id="PTHR35562">
    <property type="entry name" value="DNA ENDONUCLEASE SMRA-RELATED"/>
    <property type="match status" value="1"/>
</dbReference>
<dbReference type="Proteomes" id="UP000183926">
    <property type="component" value="Unassembled WGS sequence"/>
</dbReference>
<dbReference type="AlphaFoldDB" id="A0A1I7ICE2"/>
<evidence type="ECO:0000259" key="1">
    <source>
        <dbReference type="PROSITE" id="PS50828"/>
    </source>
</evidence>
<dbReference type="Pfam" id="PF01713">
    <property type="entry name" value="Smr"/>
    <property type="match status" value="1"/>
</dbReference>